<comment type="function">
    <text evidence="2">Catalyzes the reduction of dTDP-6-deoxy-L-lyxo-4-hexulose to yield dTDP-L-rhamnose.</text>
</comment>
<feature type="domain" description="RmlD-like substrate binding" evidence="3">
    <location>
        <begin position="4"/>
        <end position="278"/>
    </location>
</feature>
<name>A0A660LCB4_9ACTN</name>
<evidence type="ECO:0000256" key="1">
    <source>
        <dbReference type="ARBA" id="ARBA00010944"/>
    </source>
</evidence>
<comment type="pathway">
    <text evidence="2">Carbohydrate biosynthesis; dTDP-L-rhamnose biosynthesis.</text>
</comment>
<organism evidence="4 5">
    <name type="scientific">Solirubrobacter pauli</name>
    <dbReference type="NCBI Taxonomy" id="166793"/>
    <lineage>
        <taxon>Bacteria</taxon>
        <taxon>Bacillati</taxon>
        <taxon>Actinomycetota</taxon>
        <taxon>Thermoleophilia</taxon>
        <taxon>Solirubrobacterales</taxon>
        <taxon>Solirubrobacteraceae</taxon>
        <taxon>Solirubrobacter</taxon>
    </lineage>
</organism>
<dbReference type="PANTHER" id="PTHR10491">
    <property type="entry name" value="DTDP-4-DEHYDRORHAMNOSE REDUCTASE"/>
    <property type="match status" value="1"/>
</dbReference>
<evidence type="ECO:0000313" key="5">
    <source>
        <dbReference type="Proteomes" id="UP000278962"/>
    </source>
</evidence>
<dbReference type="InterPro" id="IPR029903">
    <property type="entry name" value="RmlD-like-bd"/>
</dbReference>
<keyword evidence="5" id="KW-1185">Reference proteome</keyword>
<comment type="similarity">
    <text evidence="1 2">Belongs to the dTDP-4-dehydrorhamnose reductase family.</text>
</comment>
<gene>
    <name evidence="4" type="ORF">C8N24_2551</name>
</gene>
<proteinExistence type="inferred from homology"/>
<protein>
    <recommendedName>
        <fullName evidence="2">dTDP-4-dehydrorhamnose reductase</fullName>
        <ecNumber evidence="2">1.1.1.133</ecNumber>
    </recommendedName>
</protein>
<dbReference type="InterPro" id="IPR036291">
    <property type="entry name" value="NAD(P)-bd_dom_sf"/>
</dbReference>
<dbReference type="CDD" id="cd05254">
    <property type="entry name" value="dTDP_HR_like_SDR_e"/>
    <property type="match status" value="1"/>
</dbReference>
<dbReference type="GO" id="GO:0008831">
    <property type="term" value="F:dTDP-4-dehydrorhamnose reductase activity"/>
    <property type="evidence" value="ECO:0007669"/>
    <property type="project" value="UniProtKB-EC"/>
</dbReference>
<dbReference type="GO" id="GO:0005829">
    <property type="term" value="C:cytosol"/>
    <property type="evidence" value="ECO:0007669"/>
    <property type="project" value="TreeGrafter"/>
</dbReference>
<dbReference type="AlphaFoldDB" id="A0A660LCB4"/>
<accession>A0A660LCB4</accession>
<dbReference type="Pfam" id="PF04321">
    <property type="entry name" value="RmlD_sub_bind"/>
    <property type="match status" value="1"/>
</dbReference>
<dbReference type="Gene3D" id="3.90.25.10">
    <property type="entry name" value="UDP-galactose 4-epimerase, domain 1"/>
    <property type="match status" value="1"/>
</dbReference>
<dbReference type="InterPro" id="IPR005913">
    <property type="entry name" value="dTDP_dehydrorham_reduct"/>
</dbReference>
<dbReference type="NCBIfam" id="TIGR01214">
    <property type="entry name" value="rmlD"/>
    <property type="match status" value="1"/>
</dbReference>
<evidence type="ECO:0000259" key="3">
    <source>
        <dbReference type="Pfam" id="PF04321"/>
    </source>
</evidence>
<dbReference type="EC" id="1.1.1.133" evidence="2"/>
<reference evidence="4 5" key="1">
    <citation type="submission" date="2018-10" db="EMBL/GenBank/DDBJ databases">
        <title>Genomic Encyclopedia of Archaeal and Bacterial Type Strains, Phase II (KMG-II): from individual species to whole genera.</title>
        <authorList>
            <person name="Goeker M."/>
        </authorList>
    </citation>
    <scope>NUCLEOTIDE SEQUENCE [LARGE SCALE GENOMIC DNA]</scope>
    <source>
        <strain evidence="4 5">DSM 14954</strain>
    </source>
</reference>
<dbReference type="GO" id="GO:0019305">
    <property type="term" value="P:dTDP-rhamnose biosynthetic process"/>
    <property type="evidence" value="ECO:0007669"/>
    <property type="project" value="UniProtKB-UniPathway"/>
</dbReference>
<dbReference type="UniPathway" id="UPA00124"/>
<evidence type="ECO:0000313" key="4">
    <source>
        <dbReference type="EMBL" id="RKQ92698.1"/>
    </source>
</evidence>
<dbReference type="Proteomes" id="UP000278962">
    <property type="component" value="Unassembled WGS sequence"/>
</dbReference>
<evidence type="ECO:0000256" key="2">
    <source>
        <dbReference type="RuleBase" id="RU364082"/>
    </source>
</evidence>
<dbReference type="EMBL" id="RBIL01000001">
    <property type="protein sequence ID" value="RKQ92698.1"/>
    <property type="molecule type" value="Genomic_DNA"/>
</dbReference>
<sequence>MTAMRLLVTGAAGMLGTDVVAAAAAQHDVVAFARAELDITDAEAVRAAIGDTRPAAVINCAAYTNVDAAEDDEDAATRINGDGAGHLAAAAAEVGAHIVHVSTDYVFPGDATSPYPEDAPTGPIGAYGRSKLAGELAVAAAAPTSHSIVRTAWVFGPHGKNFVDTMLRLGADRDELKVVDDQLGCPTYTGHLAQALITIAEQRPNGILHVAGGGQCTWRDLAVATFAAAGLDVTVHPTTAAEFGAPAPRPAYSVLGSTRTDAPTLPSWQDGLNAHLTQREVLAS</sequence>
<dbReference type="PANTHER" id="PTHR10491:SF4">
    <property type="entry name" value="METHIONINE ADENOSYLTRANSFERASE 2 SUBUNIT BETA"/>
    <property type="match status" value="1"/>
</dbReference>
<comment type="caution">
    <text evidence="4">The sequence shown here is derived from an EMBL/GenBank/DDBJ whole genome shotgun (WGS) entry which is preliminary data.</text>
</comment>
<keyword evidence="2" id="KW-0521">NADP</keyword>
<dbReference type="SUPFAM" id="SSF51735">
    <property type="entry name" value="NAD(P)-binding Rossmann-fold domains"/>
    <property type="match status" value="1"/>
</dbReference>
<keyword evidence="2" id="KW-0560">Oxidoreductase</keyword>
<dbReference type="Gene3D" id="3.40.50.720">
    <property type="entry name" value="NAD(P)-binding Rossmann-like Domain"/>
    <property type="match status" value="1"/>
</dbReference>